<dbReference type="PANTHER" id="PTHR11766">
    <property type="entry name" value="TYROSYL-TRNA SYNTHETASE"/>
    <property type="match status" value="1"/>
</dbReference>
<dbReference type="InterPro" id="IPR014729">
    <property type="entry name" value="Rossmann-like_a/b/a_fold"/>
</dbReference>
<keyword evidence="2 10" id="KW-0436">Ligase</keyword>
<dbReference type="Pfam" id="PF01479">
    <property type="entry name" value="S4"/>
    <property type="match status" value="1"/>
</dbReference>
<dbReference type="GO" id="GO:0005829">
    <property type="term" value="C:cytosol"/>
    <property type="evidence" value="ECO:0007669"/>
    <property type="project" value="TreeGrafter"/>
</dbReference>
<dbReference type="InterPro" id="IPR002942">
    <property type="entry name" value="S4_RNA-bd"/>
</dbReference>
<dbReference type="Gene3D" id="3.10.290.10">
    <property type="entry name" value="RNA-binding S4 domain"/>
    <property type="match status" value="1"/>
</dbReference>
<dbReference type="GO" id="GO:0006437">
    <property type="term" value="P:tyrosyl-tRNA aminoacylation"/>
    <property type="evidence" value="ECO:0007669"/>
    <property type="project" value="UniProtKB-UniRule"/>
</dbReference>
<keyword evidence="6 10" id="KW-0030">Aminoacyl-tRNA synthetase</keyword>
<accession>A0A1G2KK37</accession>
<dbReference type="Pfam" id="PF00579">
    <property type="entry name" value="tRNA-synt_1b"/>
    <property type="match status" value="1"/>
</dbReference>
<evidence type="ECO:0000259" key="11">
    <source>
        <dbReference type="SMART" id="SM00363"/>
    </source>
</evidence>
<protein>
    <recommendedName>
        <fullName evidence="1 8">Tyrosine--tRNA ligase</fullName>
        <ecNumber evidence="1 8">6.1.1.1</ecNumber>
    </recommendedName>
</protein>
<gene>
    <name evidence="12" type="ORF">A3C07_00605</name>
</gene>
<dbReference type="InterPro" id="IPR002305">
    <property type="entry name" value="aa-tRNA-synth_Ic"/>
</dbReference>
<evidence type="ECO:0000313" key="12">
    <source>
        <dbReference type="EMBL" id="OGZ98820.1"/>
    </source>
</evidence>
<evidence type="ECO:0000256" key="10">
    <source>
        <dbReference type="RuleBase" id="RU363036"/>
    </source>
</evidence>
<dbReference type="STRING" id="1802270.A3C07_00605"/>
<dbReference type="SUPFAM" id="SSF55174">
    <property type="entry name" value="Alpha-L RNA-binding motif"/>
    <property type="match status" value="1"/>
</dbReference>
<evidence type="ECO:0000256" key="5">
    <source>
        <dbReference type="ARBA" id="ARBA00022917"/>
    </source>
</evidence>
<evidence type="ECO:0000256" key="3">
    <source>
        <dbReference type="ARBA" id="ARBA00022741"/>
    </source>
</evidence>
<keyword evidence="5 10" id="KW-0648">Protein biosynthesis</keyword>
<dbReference type="GO" id="GO:0004831">
    <property type="term" value="F:tyrosine-tRNA ligase activity"/>
    <property type="evidence" value="ECO:0007669"/>
    <property type="project" value="UniProtKB-UniRule"/>
</dbReference>
<dbReference type="Gene3D" id="3.40.50.620">
    <property type="entry name" value="HUPs"/>
    <property type="match status" value="1"/>
</dbReference>
<keyword evidence="3 10" id="KW-0547">Nucleotide-binding</keyword>
<dbReference type="EMBL" id="MHQI01000055">
    <property type="protein sequence ID" value="OGZ98820.1"/>
    <property type="molecule type" value="Genomic_DNA"/>
</dbReference>
<dbReference type="InterPro" id="IPR024088">
    <property type="entry name" value="Tyr-tRNA-ligase_bac-type"/>
</dbReference>
<dbReference type="GO" id="GO:0005524">
    <property type="term" value="F:ATP binding"/>
    <property type="evidence" value="ECO:0007669"/>
    <property type="project" value="UniProtKB-KW"/>
</dbReference>
<keyword evidence="4 10" id="KW-0067">ATP-binding</keyword>
<name>A0A1G2KK37_9BACT</name>
<dbReference type="InterPro" id="IPR002307">
    <property type="entry name" value="Tyr-tRNA-ligase"/>
</dbReference>
<dbReference type="CDD" id="cd00805">
    <property type="entry name" value="TyrRS_core"/>
    <property type="match status" value="1"/>
</dbReference>
<comment type="similarity">
    <text evidence="10">Belongs to the class-I aminoacyl-tRNA synthetase family.</text>
</comment>
<dbReference type="EC" id="6.1.1.1" evidence="1 8"/>
<dbReference type="Gene3D" id="1.10.240.10">
    <property type="entry name" value="Tyrosyl-Transfer RNA Synthetase"/>
    <property type="match status" value="1"/>
</dbReference>
<organism evidence="12 13">
    <name type="scientific">Candidatus Sungbacteria bacterium RIFCSPHIGHO2_02_FULL_47_11</name>
    <dbReference type="NCBI Taxonomy" id="1802270"/>
    <lineage>
        <taxon>Bacteria</taxon>
        <taxon>Candidatus Sungiibacteriota</taxon>
    </lineage>
</organism>
<dbReference type="PANTHER" id="PTHR11766:SF1">
    <property type="entry name" value="TYROSINE--TRNA LIGASE"/>
    <property type="match status" value="1"/>
</dbReference>
<dbReference type="NCBIfam" id="TIGR00234">
    <property type="entry name" value="tyrS"/>
    <property type="match status" value="1"/>
</dbReference>
<dbReference type="PROSITE" id="PS50889">
    <property type="entry name" value="S4"/>
    <property type="match status" value="1"/>
</dbReference>
<proteinExistence type="inferred from homology"/>
<dbReference type="Proteomes" id="UP000179023">
    <property type="component" value="Unassembled WGS sequence"/>
</dbReference>
<evidence type="ECO:0000256" key="8">
    <source>
        <dbReference type="NCBIfam" id="TIGR00234"/>
    </source>
</evidence>
<dbReference type="PRINTS" id="PR01040">
    <property type="entry name" value="TRNASYNTHTYR"/>
</dbReference>
<evidence type="ECO:0000256" key="4">
    <source>
        <dbReference type="ARBA" id="ARBA00022840"/>
    </source>
</evidence>
<evidence type="ECO:0000256" key="1">
    <source>
        <dbReference type="ARBA" id="ARBA00013160"/>
    </source>
</evidence>
<comment type="catalytic activity">
    <reaction evidence="7">
        <text>tRNA(Tyr) + L-tyrosine + ATP = L-tyrosyl-tRNA(Tyr) + AMP + diphosphate + H(+)</text>
        <dbReference type="Rhea" id="RHEA:10220"/>
        <dbReference type="Rhea" id="RHEA-COMP:9706"/>
        <dbReference type="Rhea" id="RHEA-COMP:9707"/>
        <dbReference type="ChEBI" id="CHEBI:15378"/>
        <dbReference type="ChEBI" id="CHEBI:30616"/>
        <dbReference type="ChEBI" id="CHEBI:33019"/>
        <dbReference type="ChEBI" id="CHEBI:58315"/>
        <dbReference type="ChEBI" id="CHEBI:78442"/>
        <dbReference type="ChEBI" id="CHEBI:78536"/>
        <dbReference type="ChEBI" id="CHEBI:456215"/>
        <dbReference type="EC" id="6.1.1.1"/>
    </reaction>
</comment>
<evidence type="ECO:0000256" key="2">
    <source>
        <dbReference type="ARBA" id="ARBA00022598"/>
    </source>
</evidence>
<evidence type="ECO:0000256" key="7">
    <source>
        <dbReference type="ARBA" id="ARBA00048248"/>
    </source>
</evidence>
<dbReference type="CDD" id="cd00165">
    <property type="entry name" value="S4"/>
    <property type="match status" value="1"/>
</dbReference>
<reference evidence="12 13" key="1">
    <citation type="journal article" date="2016" name="Nat. Commun.">
        <title>Thousands of microbial genomes shed light on interconnected biogeochemical processes in an aquifer system.</title>
        <authorList>
            <person name="Anantharaman K."/>
            <person name="Brown C.T."/>
            <person name="Hug L.A."/>
            <person name="Sharon I."/>
            <person name="Castelle C.J."/>
            <person name="Probst A.J."/>
            <person name="Thomas B.C."/>
            <person name="Singh A."/>
            <person name="Wilkins M.J."/>
            <person name="Karaoz U."/>
            <person name="Brodie E.L."/>
            <person name="Williams K.H."/>
            <person name="Hubbard S.S."/>
            <person name="Banfield J.F."/>
        </authorList>
    </citation>
    <scope>NUCLEOTIDE SEQUENCE [LARGE SCALE GENOMIC DNA]</scope>
</reference>
<evidence type="ECO:0000256" key="6">
    <source>
        <dbReference type="ARBA" id="ARBA00023146"/>
    </source>
</evidence>
<comment type="caution">
    <text evidence="12">The sequence shown here is derived from an EMBL/GenBank/DDBJ whole genome shotgun (WGS) entry which is preliminary data.</text>
</comment>
<dbReference type="SUPFAM" id="SSF52374">
    <property type="entry name" value="Nucleotidylyl transferase"/>
    <property type="match status" value="1"/>
</dbReference>
<dbReference type="SMART" id="SM00363">
    <property type="entry name" value="S4"/>
    <property type="match status" value="1"/>
</dbReference>
<keyword evidence="9" id="KW-0694">RNA-binding</keyword>
<evidence type="ECO:0000256" key="9">
    <source>
        <dbReference type="PROSITE-ProRule" id="PRU00182"/>
    </source>
</evidence>
<feature type="domain" description="RNA-binding S4" evidence="11">
    <location>
        <begin position="339"/>
        <end position="396"/>
    </location>
</feature>
<dbReference type="InterPro" id="IPR036986">
    <property type="entry name" value="S4_RNA-bd_sf"/>
</dbReference>
<dbReference type="GO" id="GO:0003723">
    <property type="term" value="F:RNA binding"/>
    <property type="evidence" value="ECO:0007669"/>
    <property type="project" value="UniProtKB-KW"/>
</dbReference>
<sequence length="398" mass="45000">MRQNPTLDSEIFTRAVEDIITRDELKKLLESKKKLRVKLGIDATASELHVGHAVSLWKVRALQEHGHKAVIVLGDFTTQIGDPTGRSKSRPVLPKKTIEANIKAIKKQVEQILLHGKAVYEVRRNSEWYGKMKAEDLLRLTSLITHARLIERDMFQERIKKGEDISVPEFLYPVLQGYDSVAIKSNLTIIGSDQLFNEHVGRKIQEKMRQLPQAIVTIKLLPGLDGGEKMSKSLGNYIGLDDSPQDKFGKAMRTLDSLIIPYLKVYTDVPMEKVQEIERKLAMMENPMEAKLFFAEALVSRYHGIQAARHALEQFLKVFSKGEIPDAMPFVTMRHGVRDPVEVLLESGLAPSKSEARRLIKQGGVSIDNKIIIEGERGVVISQGTLIRVGKRRFVRVR</sequence>
<dbReference type="AlphaFoldDB" id="A0A1G2KK37"/>
<evidence type="ECO:0000313" key="13">
    <source>
        <dbReference type="Proteomes" id="UP000179023"/>
    </source>
</evidence>